<name>A0A5N6F8P1_9EURO</name>
<comment type="cofactor">
    <cofactor evidence="2">
        <name>Zn(2+)</name>
        <dbReference type="ChEBI" id="CHEBI:29105"/>
    </cofactor>
</comment>
<dbReference type="EC" id="3.4.13.19" evidence="2"/>
<dbReference type="CDD" id="cd01301">
    <property type="entry name" value="rDP_like"/>
    <property type="match status" value="1"/>
</dbReference>
<dbReference type="InterPro" id="IPR032466">
    <property type="entry name" value="Metal_Hydrolase"/>
</dbReference>
<keyword evidence="2" id="KW-0479">Metal-binding</keyword>
<dbReference type="GO" id="GO:0046872">
    <property type="term" value="F:metal ion binding"/>
    <property type="evidence" value="ECO:0007669"/>
    <property type="project" value="UniProtKB-UniRule"/>
</dbReference>
<dbReference type="EMBL" id="ML733392">
    <property type="protein sequence ID" value="KAB8226007.1"/>
    <property type="molecule type" value="Genomic_DNA"/>
</dbReference>
<dbReference type="Proteomes" id="UP000326799">
    <property type="component" value="Unassembled WGS sequence"/>
</dbReference>
<organism evidence="4 5">
    <name type="scientific">Aspergillus novoparasiticus</name>
    <dbReference type="NCBI Taxonomy" id="986946"/>
    <lineage>
        <taxon>Eukaryota</taxon>
        <taxon>Fungi</taxon>
        <taxon>Dikarya</taxon>
        <taxon>Ascomycota</taxon>
        <taxon>Pezizomycotina</taxon>
        <taxon>Eurotiomycetes</taxon>
        <taxon>Eurotiomycetidae</taxon>
        <taxon>Eurotiales</taxon>
        <taxon>Aspergillaceae</taxon>
        <taxon>Aspergillus</taxon>
        <taxon>Aspergillus subgen. Circumdati</taxon>
    </lineage>
</organism>
<evidence type="ECO:0000256" key="3">
    <source>
        <dbReference type="SAM" id="Phobius"/>
    </source>
</evidence>
<keyword evidence="2" id="KW-0482">Metalloprotease</keyword>
<keyword evidence="3" id="KW-0472">Membrane</keyword>
<reference evidence="4 5" key="1">
    <citation type="submission" date="2019-04" db="EMBL/GenBank/DDBJ databases">
        <title>Fungal friends and foes A comparative genomics study of 23 Aspergillus species from section Flavi.</title>
        <authorList>
            <consortium name="DOE Joint Genome Institute"/>
            <person name="Kjaerbolling I."/>
            <person name="Vesth T.C."/>
            <person name="Frisvad J.C."/>
            <person name="Nybo J.L."/>
            <person name="Theobald S."/>
            <person name="Kildgaard S."/>
            <person name="Petersen T.I."/>
            <person name="Kuo A."/>
            <person name="Sato A."/>
            <person name="Lyhne E.K."/>
            <person name="Kogle M.E."/>
            <person name="Wiebenga A."/>
            <person name="Kun R.S."/>
            <person name="Lubbers R.J."/>
            <person name="Makela M.R."/>
            <person name="Barry K."/>
            <person name="Chovatia M."/>
            <person name="Clum A."/>
            <person name="Daum C."/>
            <person name="Haridas S."/>
            <person name="He G."/>
            <person name="LaButti K."/>
            <person name="Lipzen A."/>
            <person name="Mondo S."/>
            <person name="Pangilinan J."/>
            <person name="Riley R."/>
            <person name="Salamov A."/>
            <person name="Simmons B.A."/>
            <person name="Magnuson J.K."/>
            <person name="Henrissat B."/>
            <person name="Mortensen U.H."/>
            <person name="Larsen T.O."/>
            <person name="De vries R.P."/>
            <person name="Grigoriev I.V."/>
            <person name="Machida M."/>
            <person name="Baker S.E."/>
            <person name="Andersen M.R."/>
        </authorList>
    </citation>
    <scope>NUCLEOTIDE SEQUENCE [LARGE SCALE GENOMIC DNA]</scope>
    <source>
        <strain evidence="4 5">CBS 126849</strain>
    </source>
</reference>
<evidence type="ECO:0000256" key="2">
    <source>
        <dbReference type="RuleBase" id="RU341113"/>
    </source>
</evidence>
<dbReference type="Gene3D" id="3.20.20.140">
    <property type="entry name" value="Metal-dependent hydrolases"/>
    <property type="match status" value="1"/>
</dbReference>
<keyword evidence="1 2" id="KW-0224">Dipeptidase</keyword>
<dbReference type="PANTHER" id="PTHR10443">
    <property type="entry name" value="MICROSOMAL DIPEPTIDASE"/>
    <property type="match status" value="1"/>
</dbReference>
<accession>A0A5N6F8P1</accession>
<keyword evidence="3" id="KW-1133">Transmembrane helix</keyword>
<dbReference type="InterPro" id="IPR008257">
    <property type="entry name" value="Pept_M19"/>
</dbReference>
<dbReference type="PANTHER" id="PTHR10443:SF12">
    <property type="entry name" value="DIPEPTIDASE"/>
    <property type="match status" value="1"/>
</dbReference>
<dbReference type="AlphaFoldDB" id="A0A5N6F8P1"/>
<feature type="transmembrane region" description="Helical" evidence="3">
    <location>
        <begin position="44"/>
        <end position="61"/>
    </location>
</feature>
<protein>
    <recommendedName>
        <fullName evidence="2">Dipeptidase</fullName>
        <ecNumber evidence="2">3.4.13.19</ecNumber>
    </recommendedName>
</protein>
<comment type="similarity">
    <text evidence="2">Belongs to the metallo-dependent hydrolases superfamily. Peptidase M19 family.</text>
</comment>
<evidence type="ECO:0000313" key="5">
    <source>
        <dbReference type="Proteomes" id="UP000326799"/>
    </source>
</evidence>
<dbReference type="SUPFAM" id="SSF51556">
    <property type="entry name" value="Metallo-dependent hydrolases"/>
    <property type="match status" value="1"/>
</dbReference>
<dbReference type="GO" id="GO:0006508">
    <property type="term" value="P:proteolysis"/>
    <property type="evidence" value="ECO:0007669"/>
    <property type="project" value="UniProtKB-KW"/>
</dbReference>
<dbReference type="Pfam" id="PF01244">
    <property type="entry name" value="Peptidase_M19"/>
    <property type="match status" value="1"/>
</dbReference>
<proteinExistence type="inferred from homology"/>
<evidence type="ECO:0000313" key="4">
    <source>
        <dbReference type="EMBL" id="KAB8226007.1"/>
    </source>
</evidence>
<sequence>MMRDMGDPLSKEKEHLSQSFNLEEQAIAQPLPARLSIGQKMERALYFIFLAFFLIMTAHSLRTDPLGIGISSHHKVLTLEQRVDNILQKTPLIDGHDDLPILIRFKYGNQIYQDDFTTKFVHGGFPGHVDLPRLSKGKVGGTFWSVFVECPKDWQNFSDANYALSVRQTMEQVDLWLRLQQAYPDTFSAPPNGTTALQPFLDGKIISPMGMEGLHSIGNSLAHLRHFYAQGVSYATLTHNCHNRYADAAVTELPDGSVKKADPLWHGISEAGKALVSEMNRLGMIVDLSHVSAETMRDVLGAGKDDWAGSSAPVIFSHSSAYAICPHPRNVPDDVLQLVKSRNSLVMVNIAPDFVSCKASDNPSGLPDFVPENATLEHVADHIMHIGQLIGFDHVGFGSDFDGIGSVPRGLDDVSKFPDLVAELLRRGVSDEDAGKVVGGNLLRVWRDVDRIALDKQANGALPLEDNLPEA</sequence>
<keyword evidence="2" id="KW-0862">Zinc</keyword>
<keyword evidence="3" id="KW-0812">Transmembrane</keyword>
<dbReference type="GO" id="GO:0070573">
    <property type="term" value="F:metallodipeptidase activity"/>
    <property type="evidence" value="ECO:0007669"/>
    <property type="project" value="InterPro"/>
</dbReference>
<comment type="catalytic activity">
    <reaction evidence="2">
        <text>an L-aminoacyl-L-amino acid + H2O = 2 an L-alpha-amino acid</text>
        <dbReference type="Rhea" id="RHEA:48940"/>
        <dbReference type="ChEBI" id="CHEBI:15377"/>
        <dbReference type="ChEBI" id="CHEBI:59869"/>
        <dbReference type="ChEBI" id="CHEBI:77460"/>
        <dbReference type="EC" id="3.4.13.19"/>
    </reaction>
</comment>
<keyword evidence="5" id="KW-1185">Reference proteome</keyword>
<dbReference type="PROSITE" id="PS51365">
    <property type="entry name" value="RENAL_DIPEPTIDASE_2"/>
    <property type="match status" value="1"/>
</dbReference>
<gene>
    <name evidence="4" type="ORF">BDV33DRAFT_162782</name>
</gene>
<keyword evidence="2" id="KW-0645">Protease</keyword>
<keyword evidence="2" id="KW-0378">Hydrolase</keyword>
<evidence type="ECO:0000256" key="1">
    <source>
        <dbReference type="ARBA" id="ARBA00022997"/>
    </source>
</evidence>